<dbReference type="GO" id="GO:0003746">
    <property type="term" value="F:translation elongation factor activity"/>
    <property type="evidence" value="ECO:0007669"/>
    <property type="project" value="UniProtKB-KW"/>
</dbReference>
<dbReference type="Proteomes" id="UP000439780">
    <property type="component" value="Unassembled WGS sequence"/>
</dbReference>
<keyword evidence="2" id="KW-0648">Protein biosynthesis</keyword>
<evidence type="ECO:0000313" key="2">
    <source>
        <dbReference type="EMBL" id="MXP28606.1"/>
    </source>
</evidence>
<evidence type="ECO:0000256" key="1">
    <source>
        <dbReference type="SAM" id="SignalP"/>
    </source>
</evidence>
<dbReference type="AlphaFoldDB" id="A0A845AJ77"/>
<keyword evidence="2" id="KW-0251">Elongation factor</keyword>
<sequence>MTSSRPLIIALGLGFASLPGIALADGQLGTLEHGRYTCGTPGVATGPSVDVDPQLSFSIVGGSSYSTKNGGGTYLLAGNSLTFTRGPLKDRKFKRDKIGLWREIDKSGAYGSIRCSRVG</sequence>
<feature type="chain" id="PRO_5032962809" evidence="1">
    <location>
        <begin position="25"/>
        <end position="119"/>
    </location>
</feature>
<keyword evidence="1" id="KW-0732">Signal</keyword>
<protein>
    <submittedName>
        <fullName evidence="2">Elongation factor P</fullName>
    </submittedName>
</protein>
<gene>
    <name evidence="2" type="ORF">GRI58_07200</name>
</gene>
<dbReference type="RefSeq" id="WP_160752896.1">
    <property type="nucleotide sequence ID" value="NZ_WTYA01000004.1"/>
</dbReference>
<accession>A0A845AJ77</accession>
<evidence type="ECO:0000313" key="3">
    <source>
        <dbReference type="Proteomes" id="UP000439780"/>
    </source>
</evidence>
<reference evidence="2 3" key="1">
    <citation type="submission" date="2019-12" db="EMBL/GenBank/DDBJ databases">
        <title>Genomic-based taxomic classification of the family Erythrobacteraceae.</title>
        <authorList>
            <person name="Xu L."/>
        </authorList>
    </citation>
    <scope>NUCLEOTIDE SEQUENCE [LARGE SCALE GENOMIC DNA]</scope>
    <source>
        <strain evidence="2 3">KEMB 9005-328</strain>
    </source>
</reference>
<keyword evidence="3" id="KW-1185">Reference proteome</keyword>
<dbReference type="OrthoDB" id="7509105at2"/>
<comment type="caution">
    <text evidence="2">The sequence shown here is derived from an EMBL/GenBank/DDBJ whole genome shotgun (WGS) entry which is preliminary data.</text>
</comment>
<organism evidence="2 3">
    <name type="scientific">Qipengyuania algicida</name>
    <dbReference type="NCBI Taxonomy" id="1836209"/>
    <lineage>
        <taxon>Bacteria</taxon>
        <taxon>Pseudomonadati</taxon>
        <taxon>Pseudomonadota</taxon>
        <taxon>Alphaproteobacteria</taxon>
        <taxon>Sphingomonadales</taxon>
        <taxon>Erythrobacteraceae</taxon>
        <taxon>Qipengyuania</taxon>
    </lineage>
</organism>
<feature type="signal peptide" evidence="1">
    <location>
        <begin position="1"/>
        <end position="24"/>
    </location>
</feature>
<dbReference type="EMBL" id="WTYA01000004">
    <property type="protein sequence ID" value="MXP28606.1"/>
    <property type="molecule type" value="Genomic_DNA"/>
</dbReference>
<proteinExistence type="predicted"/>
<name>A0A845AJ77_9SPHN</name>